<feature type="transmembrane region" description="Helical" evidence="1">
    <location>
        <begin position="6"/>
        <end position="30"/>
    </location>
</feature>
<reference evidence="2 3" key="1">
    <citation type="submission" date="2018-07" db="EMBL/GenBank/DDBJ databases">
        <title>Genomic Encyclopedia of Type Strains, Phase III (KMG-III): the genomes of soil and plant-associated and newly described type strains.</title>
        <authorList>
            <person name="Whitman W."/>
        </authorList>
    </citation>
    <scope>NUCLEOTIDE SEQUENCE [LARGE SCALE GENOMIC DNA]</scope>
    <source>
        <strain evidence="2 3">CECT 8236</strain>
    </source>
</reference>
<evidence type="ECO:0000256" key="1">
    <source>
        <dbReference type="SAM" id="Phobius"/>
    </source>
</evidence>
<keyword evidence="1" id="KW-0472">Membrane</keyword>
<proteinExistence type="predicted"/>
<keyword evidence="3" id="KW-1185">Reference proteome</keyword>
<dbReference type="EMBL" id="QRDY01000011">
    <property type="protein sequence ID" value="RED57186.1"/>
    <property type="molecule type" value="Genomic_DNA"/>
</dbReference>
<dbReference type="Proteomes" id="UP000256869">
    <property type="component" value="Unassembled WGS sequence"/>
</dbReference>
<name>A0A3D9I7N9_9BACL</name>
<protein>
    <submittedName>
        <fullName evidence="2">Uncharacterized protein</fullName>
    </submittedName>
</protein>
<evidence type="ECO:0000313" key="2">
    <source>
        <dbReference type="EMBL" id="RED57186.1"/>
    </source>
</evidence>
<organism evidence="2 3">
    <name type="scientific">Cohnella lupini</name>
    <dbReference type="NCBI Taxonomy" id="1294267"/>
    <lineage>
        <taxon>Bacteria</taxon>
        <taxon>Bacillati</taxon>
        <taxon>Bacillota</taxon>
        <taxon>Bacilli</taxon>
        <taxon>Bacillales</taxon>
        <taxon>Paenibacillaceae</taxon>
        <taxon>Cohnella</taxon>
    </lineage>
</organism>
<keyword evidence="1" id="KW-1133">Transmembrane helix</keyword>
<gene>
    <name evidence="2" type="ORF">DFP95_111100</name>
</gene>
<keyword evidence="1" id="KW-0812">Transmembrane</keyword>
<accession>A0A3D9I7N9</accession>
<evidence type="ECO:0000313" key="3">
    <source>
        <dbReference type="Proteomes" id="UP000256869"/>
    </source>
</evidence>
<sequence>MQNSIITASFTILGGIIIFIVSQLFLKIVLEPLAEFKKLKGKITFALIYHANVYSSPRPLTEMTRQDEPITNASKDFRTLASELLGYYQQLSCKRIVIRFKAIPNRENINDASRCLIGLANGLNCDPESSGELRKSNLKHRDDLGRILGLYLGRD</sequence>
<dbReference type="AlphaFoldDB" id="A0A3D9I7N9"/>
<comment type="caution">
    <text evidence="2">The sequence shown here is derived from an EMBL/GenBank/DDBJ whole genome shotgun (WGS) entry which is preliminary data.</text>
</comment>